<evidence type="ECO:0000256" key="1">
    <source>
        <dbReference type="SAM" id="MobiDB-lite"/>
    </source>
</evidence>
<feature type="compositionally biased region" description="Basic and acidic residues" evidence="1">
    <location>
        <begin position="107"/>
        <end position="129"/>
    </location>
</feature>
<feature type="compositionally biased region" description="Low complexity" evidence="1">
    <location>
        <begin position="83"/>
        <end position="92"/>
    </location>
</feature>
<reference evidence="2" key="1">
    <citation type="submission" date="2015-07" db="EMBL/GenBank/DDBJ databases">
        <title>MeaNS - Measles Nucleotide Surveillance Program.</title>
        <authorList>
            <person name="Tran T."/>
            <person name="Druce J."/>
        </authorList>
    </citation>
    <scope>NUCLEOTIDE SEQUENCE</scope>
    <source>
        <strain evidence="2">UCB-OBI-ISO-001</strain>
        <tissue evidence="2">Gonad</tissue>
    </source>
</reference>
<protein>
    <submittedName>
        <fullName evidence="2">Uncharacterized protein</fullName>
    </submittedName>
</protein>
<evidence type="ECO:0000313" key="2">
    <source>
        <dbReference type="EMBL" id="KOF76018.1"/>
    </source>
</evidence>
<dbReference type="EMBL" id="KQ421896">
    <property type="protein sequence ID" value="KOF76018.1"/>
    <property type="molecule type" value="Genomic_DNA"/>
</dbReference>
<name>A0A0L8GGE7_OCTBM</name>
<dbReference type="AlphaFoldDB" id="A0A0L8GGE7"/>
<accession>A0A0L8GGE7</accession>
<sequence>MTTKRPHIPYSKTNEEVKKPKPQYLNYFPKTPNIQDNQLVIKQQKALKVLIHNVPGFALMPKLHNDKSQSKQAVNIEEEIKDSSISSENKISTTEEIRLPKCQSQPEGRETTNKQHSKTETESYDEKPDQYWSKQKKQCMRQRRYTHLTNKTHDQIKEGECNLQLILQTMKEDNSNSFIYLSPAVPKSSVFYHYYNLK</sequence>
<proteinExistence type="predicted"/>
<dbReference type="OrthoDB" id="5593012at2759"/>
<gene>
    <name evidence="2" type="ORF">OCBIM_22033857mg</name>
</gene>
<organism evidence="2">
    <name type="scientific">Octopus bimaculoides</name>
    <name type="common">California two-spotted octopus</name>
    <dbReference type="NCBI Taxonomy" id="37653"/>
    <lineage>
        <taxon>Eukaryota</taxon>
        <taxon>Metazoa</taxon>
        <taxon>Spiralia</taxon>
        <taxon>Lophotrochozoa</taxon>
        <taxon>Mollusca</taxon>
        <taxon>Cephalopoda</taxon>
        <taxon>Coleoidea</taxon>
        <taxon>Octopodiformes</taxon>
        <taxon>Octopoda</taxon>
        <taxon>Incirrata</taxon>
        <taxon>Octopodidae</taxon>
        <taxon>Octopus</taxon>
    </lineage>
</organism>
<feature type="region of interest" description="Disordered" evidence="1">
    <location>
        <begin position="77"/>
        <end position="129"/>
    </location>
</feature>